<keyword evidence="9" id="KW-1185">Reference proteome</keyword>
<dbReference type="NCBIfam" id="TIGR00255">
    <property type="entry name" value="YicC/YloC family endoribonuclease"/>
    <property type="match status" value="1"/>
</dbReference>
<comment type="similarity">
    <text evidence="5">Belongs to the YicC/YloC family.</text>
</comment>
<gene>
    <name evidence="8" type="ORF">NMK71_11495</name>
</gene>
<comment type="cofactor">
    <cofactor evidence="1">
        <name>a divalent metal cation</name>
        <dbReference type="ChEBI" id="CHEBI:60240"/>
    </cofactor>
</comment>
<sequence length="285" mass="33507">MLQSMTGFGKSSVTINGIRYNLDIKSLNSKNIDLNIRLPHWMRSIELDMRKQITESLMRGKVDVYVNTDVLDPAALTNLNIKVIKAYMSQMDAISHELSIEQRFQAAMTLPDVMQSDQNEFSEEDWKEFQVGLKEALDNIQQFRLDEGKVLEEEFRQRIHNIMDLLAQVPAYEEERIERLKQRIHKSLEDFKDVDQDRVEQEFIFYLEKLDITEEKVRLKNHCEYFLETMNSEESNGKKLNFISQELGREINTLGSKSNHAEMQKLVVDMKDELEKIKEQLLNVL</sequence>
<dbReference type="PANTHER" id="PTHR30636">
    <property type="entry name" value="UPF0701 PROTEIN YICC"/>
    <property type="match status" value="1"/>
</dbReference>
<organism evidence="8 9">
    <name type="scientific">Profundicola chukchiensis</name>
    <dbReference type="NCBI Taxonomy" id="2961959"/>
    <lineage>
        <taxon>Bacteria</taxon>
        <taxon>Pseudomonadati</taxon>
        <taxon>Bacteroidota</taxon>
        <taxon>Flavobacteriia</taxon>
        <taxon>Flavobacteriales</taxon>
        <taxon>Weeksellaceae</taxon>
        <taxon>Profundicola</taxon>
    </lineage>
</organism>
<feature type="domain" description="Endoribonuclease YicC-like C-terminal" evidence="7">
    <location>
        <begin position="169"/>
        <end position="284"/>
    </location>
</feature>
<evidence type="ECO:0000256" key="1">
    <source>
        <dbReference type="ARBA" id="ARBA00001968"/>
    </source>
</evidence>
<evidence type="ECO:0000259" key="7">
    <source>
        <dbReference type="Pfam" id="PF08340"/>
    </source>
</evidence>
<dbReference type="Pfam" id="PF03755">
    <property type="entry name" value="YicC-like_N"/>
    <property type="match status" value="1"/>
</dbReference>
<proteinExistence type="inferred from homology"/>
<protein>
    <submittedName>
        <fullName evidence="8">YicC family protein</fullName>
    </submittedName>
</protein>
<dbReference type="InterPro" id="IPR013551">
    <property type="entry name" value="YicC-like_C"/>
</dbReference>
<dbReference type="InterPro" id="IPR013527">
    <property type="entry name" value="YicC-like_N"/>
</dbReference>
<keyword evidence="4" id="KW-0378">Hydrolase</keyword>
<dbReference type="Proteomes" id="UP001152599">
    <property type="component" value="Unassembled WGS sequence"/>
</dbReference>
<dbReference type="RefSeq" id="WP_304421297.1">
    <property type="nucleotide sequence ID" value="NZ_JANCMU010000010.1"/>
</dbReference>
<evidence type="ECO:0000256" key="2">
    <source>
        <dbReference type="ARBA" id="ARBA00022722"/>
    </source>
</evidence>
<feature type="domain" description="Endoribonuclease YicC-like N-terminal" evidence="6">
    <location>
        <begin position="2"/>
        <end position="152"/>
    </location>
</feature>
<keyword evidence="2" id="KW-0540">Nuclease</keyword>
<comment type="caution">
    <text evidence="8">The sequence shown here is derived from an EMBL/GenBank/DDBJ whole genome shotgun (WGS) entry which is preliminary data.</text>
</comment>
<dbReference type="PANTHER" id="PTHR30636:SF3">
    <property type="entry name" value="UPF0701 PROTEIN YICC"/>
    <property type="match status" value="1"/>
</dbReference>
<dbReference type="Pfam" id="PF08340">
    <property type="entry name" value="YicC-like_C"/>
    <property type="match status" value="1"/>
</dbReference>
<evidence type="ECO:0000256" key="3">
    <source>
        <dbReference type="ARBA" id="ARBA00022759"/>
    </source>
</evidence>
<evidence type="ECO:0000259" key="6">
    <source>
        <dbReference type="Pfam" id="PF03755"/>
    </source>
</evidence>
<evidence type="ECO:0000256" key="5">
    <source>
        <dbReference type="ARBA" id="ARBA00035648"/>
    </source>
</evidence>
<dbReference type="InterPro" id="IPR005229">
    <property type="entry name" value="YicC/YloC-like"/>
</dbReference>
<dbReference type="AlphaFoldDB" id="A0A9X4N1H9"/>
<reference evidence="8" key="1">
    <citation type="submission" date="2022-07" db="EMBL/GenBank/DDBJ databases">
        <title>Description and genome-wide analysis of Profundicola chukchiensis gen. nov., sp. nov., marine bacteria isolated from bottom sediments of the Chukchi Sea.</title>
        <authorList>
            <person name="Romanenko L."/>
            <person name="Otstavnykh N."/>
            <person name="Kurilenko V."/>
            <person name="Eremeev V."/>
            <person name="Velansky P."/>
            <person name="Mikhailov V."/>
            <person name="Isaeva M."/>
        </authorList>
    </citation>
    <scope>NUCLEOTIDE SEQUENCE</scope>
    <source>
        <strain evidence="8">KMM 9713</strain>
    </source>
</reference>
<evidence type="ECO:0000313" key="8">
    <source>
        <dbReference type="EMBL" id="MDG4947036.1"/>
    </source>
</evidence>
<dbReference type="GO" id="GO:0016787">
    <property type="term" value="F:hydrolase activity"/>
    <property type="evidence" value="ECO:0007669"/>
    <property type="project" value="UniProtKB-KW"/>
</dbReference>
<dbReference type="EMBL" id="JANCMU010000010">
    <property type="protein sequence ID" value="MDG4947036.1"/>
    <property type="molecule type" value="Genomic_DNA"/>
</dbReference>
<evidence type="ECO:0000313" key="9">
    <source>
        <dbReference type="Proteomes" id="UP001152599"/>
    </source>
</evidence>
<keyword evidence="3" id="KW-0255">Endonuclease</keyword>
<dbReference type="GO" id="GO:0004521">
    <property type="term" value="F:RNA endonuclease activity"/>
    <property type="evidence" value="ECO:0007669"/>
    <property type="project" value="InterPro"/>
</dbReference>
<name>A0A9X4N1H9_9FLAO</name>
<evidence type="ECO:0000256" key="4">
    <source>
        <dbReference type="ARBA" id="ARBA00022801"/>
    </source>
</evidence>
<accession>A0A9X4N1H9</accession>